<feature type="region of interest" description="Disordered" evidence="1">
    <location>
        <begin position="85"/>
        <end position="105"/>
    </location>
</feature>
<keyword evidence="4" id="KW-0378">Hydrolase</keyword>
<name>A0A9X3LZ12_9CORY</name>
<keyword evidence="4" id="KW-0540">Nuclease</keyword>
<comment type="caution">
    <text evidence="4">The sequence shown here is derived from an EMBL/GenBank/DDBJ whole genome shotgun (WGS) entry which is preliminary data.</text>
</comment>
<sequence length="193" mass="22407">MYQPTNIEQWRPVVGYEGLYEISNKGRVLSLRYNRMLKPWKPPRGGLQVHLTKNKTRKMNQIHRMVYSAFIGEIPDEHVVRHLNDNPEDNRPENLITGTPQDNTNDMLRNSGHYRSKTTACPRNHPLVEGNLVLGQLKRGHRSCLSCDRARIRVKRNPSLGTLKDESDRIFRKLHDDGNISDAAYMSWRPAKQ</sequence>
<gene>
    <name evidence="4" type="ORF">L8V22_08985</name>
</gene>
<proteinExistence type="predicted"/>
<dbReference type="InterPro" id="IPR010902">
    <property type="entry name" value="NUMOD4"/>
</dbReference>
<evidence type="ECO:0000256" key="1">
    <source>
        <dbReference type="SAM" id="MobiDB-lite"/>
    </source>
</evidence>
<reference evidence="4" key="1">
    <citation type="submission" date="2022-02" db="EMBL/GenBank/DDBJ databases">
        <title>Corynebacterium sp. from urogenital microbiome.</title>
        <authorList>
            <person name="Cappelli E.A."/>
            <person name="Ribeiro T.G."/>
            <person name="Peixe L."/>
        </authorList>
    </citation>
    <scope>NUCLEOTIDE SEQUENCE</scope>
    <source>
        <strain evidence="4">C21Ua_68</strain>
    </source>
</reference>
<dbReference type="Pfam" id="PF07463">
    <property type="entry name" value="NUMOD4"/>
    <property type="match status" value="1"/>
</dbReference>
<dbReference type="EMBL" id="JAKMUZ010000016">
    <property type="protein sequence ID" value="MCZ9296685.1"/>
    <property type="molecule type" value="Genomic_DNA"/>
</dbReference>
<dbReference type="SUPFAM" id="SSF54060">
    <property type="entry name" value="His-Me finger endonucleases"/>
    <property type="match status" value="1"/>
</dbReference>
<dbReference type="InterPro" id="IPR003615">
    <property type="entry name" value="HNH_nuc"/>
</dbReference>
<evidence type="ECO:0000313" key="5">
    <source>
        <dbReference type="Proteomes" id="UP001146439"/>
    </source>
</evidence>
<dbReference type="Pfam" id="PF13392">
    <property type="entry name" value="HNH_3"/>
    <property type="match status" value="1"/>
</dbReference>
<evidence type="ECO:0000313" key="4">
    <source>
        <dbReference type="EMBL" id="MCZ9296685.1"/>
    </source>
</evidence>
<feature type="domain" description="HNH nuclease" evidence="3">
    <location>
        <begin position="62"/>
        <end position="103"/>
    </location>
</feature>
<protein>
    <submittedName>
        <fullName evidence="4">NUMOD4 motif-containing HNH endonuclease</fullName>
    </submittedName>
</protein>
<keyword evidence="4" id="KW-0255">Endonuclease</keyword>
<dbReference type="Proteomes" id="UP001146439">
    <property type="component" value="Unassembled WGS sequence"/>
</dbReference>
<dbReference type="RefSeq" id="WP_269966470.1">
    <property type="nucleotide sequence ID" value="NZ_JAKMUZ010000016.1"/>
</dbReference>
<organism evidence="4 5">
    <name type="scientific">Corynebacterium yonathiae</name>
    <dbReference type="NCBI Taxonomy" id="2913504"/>
    <lineage>
        <taxon>Bacteria</taxon>
        <taxon>Bacillati</taxon>
        <taxon>Actinomycetota</taxon>
        <taxon>Actinomycetes</taxon>
        <taxon>Mycobacteriales</taxon>
        <taxon>Corynebacteriaceae</taxon>
        <taxon>Corynebacterium</taxon>
    </lineage>
</organism>
<feature type="compositionally biased region" description="Polar residues" evidence="1">
    <location>
        <begin position="96"/>
        <end position="105"/>
    </location>
</feature>
<dbReference type="AlphaFoldDB" id="A0A9X3LZ12"/>
<dbReference type="Gene3D" id="3.90.75.20">
    <property type="match status" value="1"/>
</dbReference>
<dbReference type="GO" id="GO:0016788">
    <property type="term" value="F:hydrolase activity, acting on ester bonds"/>
    <property type="evidence" value="ECO:0007669"/>
    <property type="project" value="InterPro"/>
</dbReference>
<feature type="domain" description="NUMOD4" evidence="2">
    <location>
        <begin position="8"/>
        <end position="51"/>
    </location>
</feature>
<dbReference type="GO" id="GO:0004519">
    <property type="term" value="F:endonuclease activity"/>
    <property type="evidence" value="ECO:0007669"/>
    <property type="project" value="UniProtKB-KW"/>
</dbReference>
<evidence type="ECO:0000259" key="3">
    <source>
        <dbReference type="Pfam" id="PF13392"/>
    </source>
</evidence>
<dbReference type="InterPro" id="IPR044925">
    <property type="entry name" value="His-Me_finger_sf"/>
</dbReference>
<accession>A0A9X3LZ12</accession>
<evidence type="ECO:0000259" key="2">
    <source>
        <dbReference type="Pfam" id="PF07463"/>
    </source>
</evidence>